<feature type="non-terminal residue" evidence="2">
    <location>
        <position position="1"/>
    </location>
</feature>
<proteinExistence type="predicted"/>
<name>A0A5J4V7Y7_9EUKA</name>
<organism evidence="2 3">
    <name type="scientific">Streblomastix strix</name>
    <dbReference type="NCBI Taxonomy" id="222440"/>
    <lineage>
        <taxon>Eukaryota</taxon>
        <taxon>Metamonada</taxon>
        <taxon>Preaxostyla</taxon>
        <taxon>Oxymonadida</taxon>
        <taxon>Streblomastigidae</taxon>
        <taxon>Streblomastix</taxon>
    </lineage>
</organism>
<dbReference type="EMBL" id="SNRW01009028">
    <property type="protein sequence ID" value="KAA6378622.1"/>
    <property type="molecule type" value="Genomic_DNA"/>
</dbReference>
<accession>A0A5J4V7Y7</accession>
<evidence type="ECO:0000313" key="2">
    <source>
        <dbReference type="EMBL" id="KAA6378622.1"/>
    </source>
</evidence>
<evidence type="ECO:0000256" key="1">
    <source>
        <dbReference type="SAM" id="MobiDB-lite"/>
    </source>
</evidence>
<sequence>RGMQGGMFPFGGMMGQQPIIMMIPGMGNMGGGRGRMMGGMGMGGMQMMGMGGMTGMRRGRGGYQGRGMGRGGGGMQMDVQSDNTGSGQVGQQN</sequence>
<protein>
    <submittedName>
        <fullName evidence="2">Uncharacterized protein</fullName>
    </submittedName>
</protein>
<feature type="compositionally biased region" description="Polar residues" evidence="1">
    <location>
        <begin position="78"/>
        <end position="93"/>
    </location>
</feature>
<gene>
    <name evidence="2" type="ORF">EZS28_025850</name>
</gene>
<dbReference type="Proteomes" id="UP000324800">
    <property type="component" value="Unassembled WGS sequence"/>
</dbReference>
<reference evidence="2 3" key="1">
    <citation type="submission" date="2019-03" db="EMBL/GenBank/DDBJ databases">
        <title>Single cell metagenomics reveals metabolic interactions within the superorganism composed of flagellate Streblomastix strix and complex community of Bacteroidetes bacteria on its surface.</title>
        <authorList>
            <person name="Treitli S.C."/>
            <person name="Kolisko M."/>
            <person name="Husnik F."/>
            <person name="Keeling P."/>
            <person name="Hampl V."/>
        </authorList>
    </citation>
    <scope>NUCLEOTIDE SEQUENCE [LARGE SCALE GENOMIC DNA]</scope>
    <source>
        <strain evidence="2">ST1C</strain>
    </source>
</reference>
<feature type="region of interest" description="Disordered" evidence="1">
    <location>
        <begin position="59"/>
        <end position="93"/>
    </location>
</feature>
<comment type="caution">
    <text evidence="2">The sequence shown here is derived from an EMBL/GenBank/DDBJ whole genome shotgun (WGS) entry which is preliminary data.</text>
</comment>
<evidence type="ECO:0000313" key="3">
    <source>
        <dbReference type="Proteomes" id="UP000324800"/>
    </source>
</evidence>
<dbReference type="AlphaFoldDB" id="A0A5J4V7Y7"/>
<feature type="compositionally biased region" description="Gly residues" evidence="1">
    <location>
        <begin position="61"/>
        <end position="75"/>
    </location>
</feature>